<reference evidence="2 3" key="1">
    <citation type="submission" date="2016-11" db="EMBL/GenBank/DDBJ databases">
        <authorList>
            <person name="Jaros S."/>
            <person name="Januszkiewicz K."/>
            <person name="Wedrychowicz H."/>
        </authorList>
    </citation>
    <scope>NUCLEOTIDE SEQUENCE [LARGE SCALE GENOMIC DNA]</scope>
    <source>
        <strain evidence="2 3">DSM 43832</strain>
    </source>
</reference>
<dbReference type="Proteomes" id="UP000184363">
    <property type="component" value="Unassembled WGS sequence"/>
</dbReference>
<keyword evidence="1" id="KW-0472">Membrane</keyword>
<evidence type="ECO:0000313" key="2">
    <source>
        <dbReference type="EMBL" id="SHK43179.1"/>
    </source>
</evidence>
<evidence type="ECO:0000313" key="3">
    <source>
        <dbReference type="Proteomes" id="UP000184363"/>
    </source>
</evidence>
<proteinExistence type="predicted"/>
<dbReference type="RefSeq" id="WP_073456707.1">
    <property type="nucleotide sequence ID" value="NZ_CALGVN010000039.1"/>
</dbReference>
<sequence>MTTTAPSPARTRTALRFALHYGEMAIGMALGMVLLGPLWRLVWPASAEVFEIHLAVMATNMVIGMLVPMLLRRHSWRSIGEMSAAMYAAFLVVLGPYWLGLAGAGFVLVWGHVLMFGAMFVLMLVRPHDHGSRR</sequence>
<keyword evidence="1" id="KW-0812">Transmembrane</keyword>
<evidence type="ECO:0008006" key="4">
    <source>
        <dbReference type="Google" id="ProtNLM"/>
    </source>
</evidence>
<protein>
    <recommendedName>
        <fullName evidence="4">Flagellar biosynthetic protein FliP</fullName>
    </recommendedName>
</protein>
<dbReference type="EMBL" id="FRAP01000006">
    <property type="protein sequence ID" value="SHK43179.1"/>
    <property type="molecule type" value="Genomic_DNA"/>
</dbReference>
<feature type="transmembrane region" description="Helical" evidence="1">
    <location>
        <begin position="105"/>
        <end position="125"/>
    </location>
</feature>
<keyword evidence="3" id="KW-1185">Reference proteome</keyword>
<dbReference type="OrthoDB" id="582306at2"/>
<evidence type="ECO:0000256" key="1">
    <source>
        <dbReference type="SAM" id="Phobius"/>
    </source>
</evidence>
<feature type="transmembrane region" description="Helical" evidence="1">
    <location>
        <begin position="21"/>
        <end position="40"/>
    </location>
</feature>
<name>A0A1M6SEV1_PSETH</name>
<gene>
    <name evidence="2" type="ORF">SAMN05443637_106106</name>
</gene>
<keyword evidence="1" id="KW-1133">Transmembrane helix</keyword>
<feature type="transmembrane region" description="Helical" evidence="1">
    <location>
        <begin position="83"/>
        <end position="99"/>
    </location>
</feature>
<organism evidence="2 3">
    <name type="scientific">Pseudonocardia thermophila</name>
    <dbReference type="NCBI Taxonomy" id="1848"/>
    <lineage>
        <taxon>Bacteria</taxon>
        <taxon>Bacillati</taxon>
        <taxon>Actinomycetota</taxon>
        <taxon>Actinomycetes</taxon>
        <taxon>Pseudonocardiales</taxon>
        <taxon>Pseudonocardiaceae</taxon>
        <taxon>Pseudonocardia</taxon>
    </lineage>
</organism>
<accession>A0A1M6SEV1</accession>
<dbReference type="STRING" id="1848.SAMN05443637_106106"/>
<feature type="transmembrane region" description="Helical" evidence="1">
    <location>
        <begin position="52"/>
        <end position="71"/>
    </location>
</feature>
<dbReference type="AlphaFoldDB" id="A0A1M6SEV1"/>